<sequence>MPMWCPPTPPQQDTDIYIDQTMAFLYDMNVMTEVQLPPVYVKKENKRSRLEAGLVDSRRALKIQRKDESMYAPRSLFEKPSPALVKIRRDMKLQRFRGIIRTPVPIPNVKLAVSKPTSEPPCFHSWTIHEDLALLKVIQSFQGLPLNLMVVTPGHTPNWDFVADYVNTVSITYRSPKQCRNRFETVLIPREEGKQVFDTSPRKKKLKGNLPYKFPMQNKSGRPMRTSQLYAQDNNASFTQSMLKRLKNPKHAAVLNECGIDLDHPVLPVEVAARRAERIAREKKAPEQQLAAQRLLIKGTINAAQGASGVQANSGTSIAGSTVQVVSSPLNQVTLVQTTTAVTTVITTVITTPSTPPSSIKAQRIVASPIQTATVSVSGLCPSQLQGTQRLIVSGTPAQAKAVVAGTAVSGKTISPAQLSMIRQANLKQQLTTMRLQTAGIAGAQIVKTTTVSIAGQSTLQLQFTQAQPRAQVNYIKPGTVTIGAKQGITRTVTESEMNQFIKQRHIQAQQQKALAAAVAAGGAPTTIQSLSPQSFVQTIQQAGSSGTQVATLVKAVSSSGVTQTVTIPVTGVTLGQVKALAPGTTIKTTNPQQIRHIQFQQQLLAQKKHNQKIAGIAQMGKGAVATQLIVGSKPFQTPISVQQFIKSPLTVQQGSIQSVVLKSSPRVIPVNTAQGNKPTIQVVAATSQGITTTIRPQSSSSLAGALTSIKVPGNVASPTHLLSQVSAALQGQNVVRQSSPIRIQTSGTASGTAPIVAVSVQSNTSAQASPSPQANVEKADQQG</sequence>
<name>A0AAW1LCP5_POPJA</name>
<dbReference type="GO" id="GO:0006281">
    <property type="term" value="P:DNA repair"/>
    <property type="evidence" value="ECO:0007669"/>
    <property type="project" value="UniProtKB-KW"/>
</dbReference>
<gene>
    <name evidence="6" type="ORF">QE152_g13552</name>
</gene>
<dbReference type="GO" id="GO:0003677">
    <property type="term" value="F:DNA binding"/>
    <property type="evidence" value="ECO:0007669"/>
    <property type="project" value="UniProtKB-KW"/>
</dbReference>
<keyword evidence="7" id="KW-1185">Reference proteome</keyword>
<dbReference type="InterPro" id="IPR001005">
    <property type="entry name" value="SANT/Myb"/>
</dbReference>
<dbReference type="PROSITE" id="PS50090">
    <property type="entry name" value="MYB_LIKE"/>
    <property type="match status" value="1"/>
</dbReference>
<reference evidence="6 7" key="1">
    <citation type="journal article" date="2024" name="BMC Genomics">
        <title>De novo assembly and annotation of Popillia japonica's genome with initial clues to its potential as an invasive pest.</title>
        <authorList>
            <person name="Cucini C."/>
            <person name="Boschi S."/>
            <person name="Funari R."/>
            <person name="Cardaioli E."/>
            <person name="Iannotti N."/>
            <person name="Marturano G."/>
            <person name="Paoli F."/>
            <person name="Bruttini M."/>
            <person name="Carapelli A."/>
            <person name="Frati F."/>
            <person name="Nardi F."/>
        </authorList>
    </citation>
    <scope>NUCLEOTIDE SEQUENCE [LARGE SCALE GENOMIC DNA]</scope>
    <source>
        <strain evidence="6">DMR45628</strain>
    </source>
</reference>
<feature type="region of interest" description="Disordered" evidence="4">
    <location>
        <begin position="764"/>
        <end position="784"/>
    </location>
</feature>
<dbReference type="EMBL" id="JASPKY010000130">
    <property type="protein sequence ID" value="KAK9731573.1"/>
    <property type="molecule type" value="Genomic_DNA"/>
</dbReference>
<proteinExistence type="predicted"/>
<evidence type="ECO:0000259" key="5">
    <source>
        <dbReference type="PROSITE" id="PS50090"/>
    </source>
</evidence>
<evidence type="ECO:0000313" key="6">
    <source>
        <dbReference type="EMBL" id="KAK9731573.1"/>
    </source>
</evidence>
<feature type="domain" description="Myb-like" evidence="5">
    <location>
        <begin position="125"/>
        <end position="187"/>
    </location>
</feature>
<comment type="caution">
    <text evidence="6">The sequence shown here is derived from an EMBL/GenBank/DDBJ whole genome shotgun (WGS) entry which is preliminary data.</text>
</comment>
<keyword evidence="6" id="KW-0238">DNA-binding</keyword>
<evidence type="ECO:0000256" key="1">
    <source>
        <dbReference type="ARBA" id="ARBA00004123"/>
    </source>
</evidence>
<comment type="subcellular location">
    <subcellularLocation>
        <location evidence="1">Nucleus</location>
    </subcellularLocation>
</comment>
<keyword evidence="3" id="KW-0234">DNA repair</keyword>
<dbReference type="CDD" id="cd00167">
    <property type="entry name" value="SANT"/>
    <property type="match status" value="1"/>
</dbReference>
<dbReference type="GO" id="GO:0035267">
    <property type="term" value="C:NuA4 histone acetyltransferase complex"/>
    <property type="evidence" value="ECO:0007669"/>
    <property type="project" value="TreeGrafter"/>
</dbReference>
<evidence type="ECO:0000256" key="3">
    <source>
        <dbReference type="ARBA" id="ARBA00023204"/>
    </source>
</evidence>
<evidence type="ECO:0000256" key="2">
    <source>
        <dbReference type="ARBA" id="ARBA00022763"/>
    </source>
</evidence>
<dbReference type="PANTHER" id="PTHR46459:SF1">
    <property type="entry name" value="E1A-BINDING PROTEIN P400"/>
    <property type="match status" value="1"/>
</dbReference>
<feature type="compositionally biased region" description="Polar residues" evidence="4">
    <location>
        <begin position="764"/>
        <end position="775"/>
    </location>
</feature>
<protein>
    <submittedName>
        <fullName evidence="6">Myb-like DNA-binding domain</fullName>
    </submittedName>
</protein>
<dbReference type="InterPro" id="IPR009057">
    <property type="entry name" value="Homeodomain-like_sf"/>
</dbReference>
<organism evidence="6 7">
    <name type="scientific">Popillia japonica</name>
    <name type="common">Japanese beetle</name>
    <dbReference type="NCBI Taxonomy" id="7064"/>
    <lineage>
        <taxon>Eukaryota</taxon>
        <taxon>Metazoa</taxon>
        <taxon>Ecdysozoa</taxon>
        <taxon>Arthropoda</taxon>
        <taxon>Hexapoda</taxon>
        <taxon>Insecta</taxon>
        <taxon>Pterygota</taxon>
        <taxon>Neoptera</taxon>
        <taxon>Endopterygota</taxon>
        <taxon>Coleoptera</taxon>
        <taxon>Polyphaga</taxon>
        <taxon>Scarabaeiformia</taxon>
        <taxon>Scarabaeidae</taxon>
        <taxon>Rutelinae</taxon>
        <taxon>Popillia</taxon>
    </lineage>
</organism>
<accession>A0AAW1LCP5</accession>
<dbReference type="SUPFAM" id="SSF46689">
    <property type="entry name" value="Homeodomain-like"/>
    <property type="match status" value="1"/>
</dbReference>
<evidence type="ECO:0000313" key="7">
    <source>
        <dbReference type="Proteomes" id="UP001458880"/>
    </source>
</evidence>
<dbReference type="PANTHER" id="PTHR46459">
    <property type="entry name" value="E1A-BINDING PROTEIN P400-RELATED"/>
    <property type="match status" value="1"/>
</dbReference>
<dbReference type="Proteomes" id="UP001458880">
    <property type="component" value="Unassembled WGS sequence"/>
</dbReference>
<keyword evidence="2" id="KW-0227">DNA damage</keyword>
<evidence type="ECO:0000256" key="4">
    <source>
        <dbReference type="SAM" id="MobiDB-lite"/>
    </source>
</evidence>
<dbReference type="SMART" id="SM00717">
    <property type="entry name" value="SANT"/>
    <property type="match status" value="1"/>
</dbReference>
<dbReference type="AlphaFoldDB" id="A0AAW1LCP5"/>
<dbReference type="GO" id="GO:0003682">
    <property type="term" value="F:chromatin binding"/>
    <property type="evidence" value="ECO:0007669"/>
    <property type="project" value="TreeGrafter"/>
</dbReference>
<dbReference type="Gene3D" id="1.10.10.60">
    <property type="entry name" value="Homeodomain-like"/>
    <property type="match status" value="1"/>
</dbReference>
<dbReference type="GO" id="GO:0000812">
    <property type="term" value="C:Swr1 complex"/>
    <property type="evidence" value="ECO:0007669"/>
    <property type="project" value="TreeGrafter"/>
</dbReference>